<gene>
    <name evidence="2" type="ORF">HLY00_4471</name>
</gene>
<keyword evidence="3" id="KW-1185">Reference proteome</keyword>
<keyword evidence="1" id="KW-0472">Membrane</keyword>
<feature type="transmembrane region" description="Helical" evidence="1">
    <location>
        <begin position="7"/>
        <end position="30"/>
    </location>
</feature>
<accession>A0A850PQW6</accession>
<proteinExistence type="predicted"/>
<dbReference type="EMBL" id="JABFYL010000045">
    <property type="protein sequence ID" value="NVN52761.1"/>
    <property type="molecule type" value="Genomic_DNA"/>
</dbReference>
<dbReference type="Proteomes" id="UP000570517">
    <property type="component" value="Unassembled WGS sequence"/>
</dbReference>
<evidence type="ECO:0000256" key="1">
    <source>
        <dbReference type="SAM" id="Phobius"/>
    </source>
</evidence>
<reference evidence="2 3" key="1">
    <citation type="submission" date="2020-05" db="EMBL/GenBank/DDBJ databases">
        <title>Draft genome sequence of Mycobacterium hippocampi DL, isolated from European seabass, Dicentrarchus labrax, reared in fish farms.</title>
        <authorList>
            <person name="Stathopoulou P."/>
            <person name="Asimakis E."/>
            <person name="Tzokas K."/>
            <person name="Batargias C."/>
            <person name="Tsiamis G."/>
        </authorList>
    </citation>
    <scope>NUCLEOTIDE SEQUENCE [LARGE SCALE GENOMIC DNA]</scope>
    <source>
        <strain evidence="2 3">DL</strain>
    </source>
</reference>
<comment type="caution">
    <text evidence="2">The sequence shown here is derived from an EMBL/GenBank/DDBJ whole genome shotgun (WGS) entry which is preliminary data.</text>
</comment>
<name>A0A850PQW6_9MYCO</name>
<feature type="transmembrane region" description="Helical" evidence="1">
    <location>
        <begin position="50"/>
        <end position="71"/>
    </location>
</feature>
<dbReference type="AlphaFoldDB" id="A0A850PQW6"/>
<evidence type="ECO:0000313" key="3">
    <source>
        <dbReference type="Proteomes" id="UP000570517"/>
    </source>
</evidence>
<feature type="transmembrane region" description="Helical" evidence="1">
    <location>
        <begin position="83"/>
        <end position="107"/>
    </location>
</feature>
<keyword evidence="1" id="KW-1133">Transmembrane helix</keyword>
<evidence type="ECO:0000313" key="2">
    <source>
        <dbReference type="EMBL" id="NVN52761.1"/>
    </source>
</evidence>
<sequence>MGARVEAVRICIVFSAFCFVSALACGIWLLVPEEYLVLLLGESAAAAKAIVLPTALALGAMGIATGAGYFLRANGELRVATTLKLLCFPVSLAAVTWGTLVAAAAGAQVGLMVGELTRSVLAWGAVRRRF</sequence>
<protein>
    <submittedName>
        <fullName evidence="2">Uncharacterized protein</fullName>
    </submittedName>
</protein>
<keyword evidence="1" id="KW-0812">Transmembrane</keyword>
<dbReference type="PROSITE" id="PS51257">
    <property type="entry name" value="PROKAR_LIPOPROTEIN"/>
    <property type="match status" value="1"/>
</dbReference>
<organism evidence="2 3">
    <name type="scientific">Mycolicibacterium hippocampi</name>
    <dbReference type="NCBI Taxonomy" id="659824"/>
    <lineage>
        <taxon>Bacteria</taxon>
        <taxon>Bacillati</taxon>
        <taxon>Actinomycetota</taxon>
        <taxon>Actinomycetes</taxon>
        <taxon>Mycobacteriales</taxon>
        <taxon>Mycobacteriaceae</taxon>
        <taxon>Mycolicibacterium</taxon>
    </lineage>
</organism>